<dbReference type="EMBL" id="DS999411">
    <property type="protein sequence ID" value="EED36943.1"/>
    <property type="molecule type" value="Genomic_DNA"/>
</dbReference>
<comment type="pathway">
    <text evidence="4">Purine metabolism; IMP biosynthesis via de novo pathway; 5-amino-1-(5-phospho-D-ribosyl)imidazole-4-carboxylate from 5-amino-1-(5-phospho-D-ribosyl)imidazole (N5-CAIR route): step 1/2.</text>
</comment>
<evidence type="ECO:0000256" key="1">
    <source>
        <dbReference type="ARBA" id="ARBA00022741"/>
    </source>
</evidence>
<evidence type="ECO:0000256" key="4">
    <source>
        <dbReference type="HAMAP-Rule" id="MF_01928"/>
    </source>
</evidence>
<sequence length="392" mass="41693">MTSGKTQRLGIIGGGQLGLFLCQRAASLGVTTAVLSPESDCPASHVADLMIAAPMDDGAAVEQLIEASDVITFELEAVPDSTLQQIRDAQEQGRVRSNPDVDLLALIKDKGSQKIWLQQSGLATLPFVMLDADAVAATVLASGIELPLVQKARRGGYDGKGVQILRDQSDLDGLWPVPSYIEPAHTGVTEVAVVIARDTEGRLVSYPPALMDFNSEFNSVETIEYPASLPDTVLRQCADLALEAITALAGVGVFAVELFITEDQQIVINEISPRVHNSGHLTMDGFTHDQFEQHVRAVMGMPLAEPTAVANATVMFNLLYNDRYQNALAPTPYAASLGAGSVLHWYGKTTPAPGRKMGHLNATGDTLAAAQLSIESALRTLAQGGPIKGEQQ</sequence>
<dbReference type="Gene3D" id="3.30.1490.20">
    <property type="entry name" value="ATP-grasp fold, A domain"/>
    <property type="match status" value="1"/>
</dbReference>
<feature type="binding site" evidence="4">
    <location>
        <position position="190"/>
    </location>
    <ligand>
        <name>ATP</name>
        <dbReference type="ChEBI" id="CHEBI:30616"/>
    </ligand>
</feature>
<dbReference type="GO" id="GO:0006189">
    <property type="term" value="P:'de novo' IMP biosynthetic process"/>
    <property type="evidence" value="ECO:0007669"/>
    <property type="project" value="UniProtKB-UniRule"/>
</dbReference>
<evidence type="ECO:0000313" key="7">
    <source>
        <dbReference type="Proteomes" id="UP000004699"/>
    </source>
</evidence>
<dbReference type="GO" id="GO:0034028">
    <property type="term" value="F:5-(carboxyamino)imidazole ribonucleotide synthase activity"/>
    <property type="evidence" value="ECO:0007669"/>
    <property type="project" value="UniProtKB-UniRule"/>
</dbReference>
<dbReference type="GO" id="GO:0005829">
    <property type="term" value="C:cytosol"/>
    <property type="evidence" value="ECO:0007669"/>
    <property type="project" value="TreeGrafter"/>
</dbReference>
<dbReference type="SUPFAM" id="SSF56059">
    <property type="entry name" value="Glutathione synthetase ATP-binding domain-like"/>
    <property type="match status" value="1"/>
</dbReference>
<dbReference type="GO" id="GO:0004638">
    <property type="term" value="F:phosphoribosylaminoimidazole carboxylase activity"/>
    <property type="evidence" value="ECO:0007669"/>
    <property type="project" value="InterPro"/>
</dbReference>
<keyword evidence="2 4" id="KW-0658">Purine biosynthesis</keyword>
<dbReference type="SUPFAM" id="SSF52440">
    <property type="entry name" value="PreATP-grasp domain"/>
    <property type="match status" value="1"/>
</dbReference>
<keyword evidence="1 4" id="KW-0547">Nucleotide-binding</keyword>
<comment type="similarity">
    <text evidence="4">Belongs to the PurK/PurT family.</text>
</comment>
<dbReference type="Pfam" id="PF17769">
    <property type="entry name" value="PurK_C"/>
    <property type="match status" value="1"/>
</dbReference>
<keyword evidence="4" id="KW-0436">Ligase</keyword>
<keyword evidence="7" id="KW-1185">Reference proteome</keyword>
<feature type="domain" description="ATP-grasp" evidence="5">
    <location>
        <begin position="114"/>
        <end position="299"/>
    </location>
</feature>
<dbReference type="InterPro" id="IPR040686">
    <property type="entry name" value="PurK_C"/>
</dbReference>
<dbReference type="InterPro" id="IPR011054">
    <property type="entry name" value="Rudment_hybrid_motif"/>
</dbReference>
<dbReference type="GO" id="GO:0005524">
    <property type="term" value="F:ATP binding"/>
    <property type="evidence" value="ECO:0007669"/>
    <property type="project" value="UniProtKB-UniRule"/>
</dbReference>
<protein>
    <recommendedName>
        <fullName evidence="4">N5-carboxyaminoimidazole ribonucleotide synthase</fullName>
        <shortName evidence="4">N5-CAIR synthase</shortName>
        <ecNumber evidence="4">6.3.4.18</ecNumber>
    </recommendedName>
    <alternativeName>
        <fullName evidence="4">5-(carboxyamino)imidazole ribonucleotide synthetase</fullName>
    </alternativeName>
</protein>
<dbReference type="Pfam" id="PF02222">
    <property type="entry name" value="ATP-grasp"/>
    <property type="match status" value="1"/>
</dbReference>
<proteinExistence type="inferred from homology"/>
<feature type="binding site" evidence="4">
    <location>
        <position position="110"/>
    </location>
    <ligand>
        <name>ATP</name>
        <dbReference type="ChEBI" id="CHEBI:30616"/>
    </ligand>
</feature>
<dbReference type="Gene3D" id="3.30.470.20">
    <property type="entry name" value="ATP-grasp fold, B domain"/>
    <property type="match status" value="1"/>
</dbReference>
<dbReference type="PROSITE" id="PS50975">
    <property type="entry name" value="ATP_GRASP"/>
    <property type="match status" value="1"/>
</dbReference>
<feature type="binding site" evidence="4">
    <location>
        <begin position="269"/>
        <end position="270"/>
    </location>
    <ligand>
        <name>ATP</name>
        <dbReference type="ChEBI" id="CHEBI:30616"/>
    </ligand>
</feature>
<gene>
    <name evidence="4" type="primary">purK</name>
    <name evidence="6" type="ORF">NOR51B_2896</name>
</gene>
<dbReference type="EC" id="6.3.4.18" evidence="4"/>
<dbReference type="GO" id="GO:0046872">
    <property type="term" value="F:metal ion binding"/>
    <property type="evidence" value="ECO:0007669"/>
    <property type="project" value="InterPro"/>
</dbReference>
<dbReference type="InterPro" id="IPR005875">
    <property type="entry name" value="PurK"/>
</dbReference>
<dbReference type="AlphaFoldDB" id="B8KWP7"/>
<dbReference type="UniPathway" id="UPA00074">
    <property type="reaction ID" value="UER00942"/>
</dbReference>
<evidence type="ECO:0000259" key="5">
    <source>
        <dbReference type="PROSITE" id="PS50975"/>
    </source>
</evidence>
<dbReference type="InterPro" id="IPR054350">
    <property type="entry name" value="PurT/PurK_preATP-grasp"/>
</dbReference>
<dbReference type="PANTHER" id="PTHR11609:SF5">
    <property type="entry name" value="PHOSPHORIBOSYLAMINOIMIDAZOLE CARBOXYLASE"/>
    <property type="match status" value="1"/>
</dbReference>
<dbReference type="Proteomes" id="UP000004699">
    <property type="component" value="Unassembled WGS sequence"/>
</dbReference>
<dbReference type="Gene3D" id="3.40.50.20">
    <property type="match status" value="1"/>
</dbReference>
<dbReference type="HOGENOM" id="CLU_011534_0_2_6"/>
<dbReference type="eggNOG" id="COG0026">
    <property type="taxonomic scope" value="Bacteria"/>
</dbReference>
<dbReference type="HAMAP" id="MF_01928">
    <property type="entry name" value="PurK"/>
    <property type="match status" value="1"/>
</dbReference>
<name>B8KWP7_9GAMM</name>
<comment type="function">
    <text evidence="4">Catalyzes the ATP-dependent conversion of 5-aminoimidazole ribonucleotide (AIR) and HCO(3)(-) to N5-carboxyaminoimidazole ribonucleotide (N5-CAIR).</text>
</comment>
<dbReference type="InterPro" id="IPR013815">
    <property type="entry name" value="ATP_grasp_subdomain_1"/>
</dbReference>
<dbReference type="InterPro" id="IPR003135">
    <property type="entry name" value="ATP-grasp_carboxylate-amine"/>
</dbReference>
<dbReference type="Pfam" id="PF22660">
    <property type="entry name" value="RS_preATP-grasp-like"/>
    <property type="match status" value="1"/>
</dbReference>
<evidence type="ECO:0000256" key="3">
    <source>
        <dbReference type="ARBA" id="ARBA00022840"/>
    </source>
</evidence>
<feature type="binding site" evidence="4">
    <location>
        <position position="151"/>
    </location>
    <ligand>
        <name>ATP</name>
        <dbReference type="ChEBI" id="CHEBI:30616"/>
    </ligand>
</feature>
<dbReference type="InterPro" id="IPR016185">
    <property type="entry name" value="PreATP-grasp_dom_sf"/>
</dbReference>
<keyword evidence="6" id="KW-0456">Lyase</keyword>
<dbReference type="STRING" id="565045.NOR51B_2896"/>
<organism evidence="6 7">
    <name type="scientific">Luminiphilus syltensis NOR5-1B</name>
    <dbReference type="NCBI Taxonomy" id="565045"/>
    <lineage>
        <taxon>Bacteria</taxon>
        <taxon>Pseudomonadati</taxon>
        <taxon>Pseudomonadota</taxon>
        <taxon>Gammaproteobacteria</taxon>
        <taxon>Cellvibrionales</taxon>
        <taxon>Halieaceae</taxon>
        <taxon>Luminiphilus</taxon>
    </lineage>
</organism>
<dbReference type="PANTHER" id="PTHR11609">
    <property type="entry name" value="PURINE BIOSYNTHESIS PROTEIN 6/7, PUR6/7"/>
    <property type="match status" value="1"/>
</dbReference>
<evidence type="ECO:0000313" key="6">
    <source>
        <dbReference type="EMBL" id="EED36943.1"/>
    </source>
</evidence>
<dbReference type="InterPro" id="IPR011761">
    <property type="entry name" value="ATP-grasp"/>
</dbReference>
<dbReference type="SUPFAM" id="SSF51246">
    <property type="entry name" value="Rudiment single hybrid motif"/>
    <property type="match status" value="1"/>
</dbReference>
<reference evidence="7" key="1">
    <citation type="journal article" date="2013" name="BMC Microbiol.">
        <title>Taxonomy and evolution of bacteriochlorophyll a-containing members of the OM60/NOR5 clade of marine gammaproteobacteria: description of Luminiphilus syltensis gen. nov., sp. nov., reclassification of Haliea rubra as Pseudohaliea rubra gen. nov., comb. nov., and emendation of Chromatocurvus halotolerans.</title>
        <authorList>
            <person name="Spring S."/>
            <person name="Riedel T."/>
            <person name="Sproer C."/>
            <person name="Yan S."/>
            <person name="Harder J."/>
            <person name="Fuchs B.M."/>
        </authorList>
    </citation>
    <scope>NUCLEOTIDE SEQUENCE [LARGE SCALE GENOMIC DNA]</scope>
    <source>
        <strain evidence="7">NOR51-B</strain>
    </source>
</reference>
<comment type="caution">
    <text evidence="4">Lacks conserved residue(s) required for the propagation of feature annotation.</text>
</comment>
<keyword evidence="3 4" id="KW-0067">ATP-binding</keyword>
<accession>B8KWP7</accession>
<comment type="subunit">
    <text evidence="4">Homodimer.</text>
</comment>
<evidence type="ECO:0000256" key="2">
    <source>
        <dbReference type="ARBA" id="ARBA00022755"/>
    </source>
</evidence>
<comment type="catalytic activity">
    <reaction evidence="4">
        <text>5-amino-1-(5-phospho-beta-D-ribosyl)imidazole + hydrogencarbonate + ATP = 5-carboxyamino-1-(5-phospho-D-ribosyl)imidazole + ADP + phosphate + 2 H(+)</text>
        <dbReference type="Rhea" id="RHEA:19317"/>
        <dbReference type="ChEBI" id="CHEBI:15378"/>
        <dbReference type="ChEBI" id="CHEBI:17544"/>
        <dbReference type="ChEBI" id="CHEBI:30616"/>
        <dbReference type="ChEBI" id="CHEBI:43474"/>
        <dbReference type="ChEBI" id="CHEBI:58730"/>
        <dbReference type="ChEBI" id="CHEBI:137981"/>
        <dbReference type="ChEBI" id="CHEBI:456216"/>
        <dbReference type="EC" id="6.3.4.18"/>
    </reaction>
</comment>